<dbReference type="Gene3D" id="3.65.10.10">
    <property type="entry name" value="Enolpyruvate transferase domain"/>
    <property type="match status" value="2"/>
</dbReference>
<dbReference type="GO" id="GO:0009073">
    <property type="term" value="P:aromatic amino acid family biosynthetic process"/>
    <property type="evidence" value="ECO:0007669"/>
    <property type="project" value="UniProtKB-KW"/>
</dbReference>
<feature type="binding site" evidence="7">
    <location>
        <position position="40"/>
    </location>
    <ligand>
        <name>3-phosphoshikimate</name>
        <dbReference type="ChEBI" id="CHEBI:145989"/>
    </ligand>
</feature>
<feature type="binding site" evidence="7">
    <location>
        <position position="111"/>
    </location>
    <ligand>
        <name>phosphoenolpyruvate</name>
        <dbReference type="ChEBI" id="CHEBI:58702"/>
    </ligand>
</feature>
<dbReference type="EC" id="2.5.1.19" evidence="7"/>
<dbReference type="HAMAP" id="MF_00210">
    <property type="entry name" value="EPSP_synth"/>
    <property type="match status" value="1"/>
</dbReference>
<feature type="binding site" evidence="7">
    <location>
        <position position="330"/>
    </location>
    <ligand>
        <name>3-phosphoshikimate</name>
        <dbReference type="ChEBI" id="CHEBI:145989"/>
    </ligand>
</feature>
<dbReference type="GO" id="GO:0005737">
    <property type="term" value="C:cytoplasm"/>
    <property type="evidence" value="ECO:0007669"/>
    <property type="project" value="UniProtKB-SubCell"/>
</dbReference>
<dbReference type="GO" id="GO:0009423">
    <property type="term" value="P:chorismate biosynthetic process"/>
    <property type="evidence" value="ECO:0007669"/>
    <property type="project" value="UniProtKB-UniRule"/>
</dbReference>
<dbReference type="SUPFAM" id="SSF55205">
    <property type="entry name" value="EPT/RTPC-like"/>
    <property type="match status" value="1"/>
</dbReference>
<evidence type="ECO:0000313" key="10">
    <source>
        <dbReference type="Proteomes" id="UP000250369"/>
    </source>
</evidence>
<comment type="subunit">
    <text evidence="7">Monomer.</text>
</comment>
<accession>A0A329MMK7</accession>
<dbReference type="UniPathway" id="UPA00053">
    <property type="reaction ID" value="UER00089"/>
</dbReference>
<organism evidence="9 10">
    <name type="scientific">Paenibacillus contaminans</name>
    <dbReference type="NCBI Taxonomy" id="450362"/>
    <lineage>
        <taxon>Bacteria</taxon>
        <taxon>Bacillati</taxon>
        <taxon>Bacillota</taxon>
        <taxon>Bacilli</taxon>
        <taxon>Bacillales</taxon>
        <taxon>Paenibacillaceae</taxon>
        <taxon>Paenibacillus</taxon>
    </lineage>
</organism>
<evidence type="ECO:0000256" key="4">
    <source>
        <dbReference type="ARBA" id="ARBA00022679"/>
    </source>
</evidence>
<protein>
    <recommendedName>
        <fullName evidence="7">3-phosphoshikimate 1-carboxyvinyltransferase</fullName>
        <ecNumber evidence="7">2.5.1.19</ecNumber>
    </recommendedName>
    <alternativeName>
        <fullName evidence="7">5-enolpyruvylshikimate-3-phosphate synthase</fullName>
        <shortName evidence="7">EPSP synthase</shortName>
        <shortName evidence="7">EPSPS</shortName>
    </alternativeName>
</protein>
<comment type="subcellular location">
    <subcellularLocation>
        <location evidence="7">Cytoplasm</location>
    </subcellularLocation>
</comment>
<comment type="similarity">
    <text evidence="2 7">Belongs to the EPSP synthase family.</text>
</comment>
<comment type="catalytic activity">
    <reaction evidence="6">
        <text>3-phosphoshikimate + phosphoenolpyruvate = 5-O-(1-carboxyvinyl)-3-phosphoshikimate + phosphate</text>
        <dbReference type="Rhea" id="RHEA:21256"/>
        <dbReference type="ChEBI" id="CHEBI:43474"/>
        <dbReference type="ChEBI" id="CHEBI:57701"/>
        <dbReference type="ChEBI" id="CHEBI:58702"/>
        <dbReference type="ChEBI" id="CHEBI:145989"/>
        <dbReference type="EC" id="2.5.1.19"/>
    </reaction>
    <physiologicalReaction direction="left-to-right" evidence="6">
        <dbReference type="Rhea" id="RHEA:21257"/>
    </physiologicalReaction>
</comment>
<dbReference type="PANTHER" id="PTHR21090:SF5">
    <property type="entry name" value="PENTAFUNCTIONAL AROM POLYPEPTIDE"/>
    <property type="match status" value="1"/>
</dbReference>
<evidence type="ECO:0000256" key="1">
    <source>
        <dbReference type="ARBA" id="ARBA00004811"/>
    </source>
</evidence>
<dbReference type="InterPro" id="IPR001986">
    <property type="entry name" value="Enolpyruvate_Tfrase_dom"/>
</dbReference>
<dbReference type="GO" id="GO:0008652">
    <property type="term" value="P:amino acid biosynthetic process"/>
    <property type="evidence" value="ECO:0007669"/>
    <property type="project" value="UniProtKB-KW"/>
</dbReference>
<feature type="active site" description="Proton acceptor" evidence="7">
    <location>
        <position position="330"/>
    </location>
</feature>
<keyword evidence="4 7" id="KW-0808">Transferase</keyword>
<dbReference type="NCBIfam" id="TIGR01356">
    <property type="entry name" value="aroA"/>
    <property type="match status" value="1"/>
</dbReference>
<feature type="binding site" evidence="7">
    <location>
        <position position="186"/>
    </location>
    <ligand>
        <name>3-phosphoshikimate</name>
        <dbReference type="ChEBI" id="CHEBI:145989"/>
    </ligand>
</feature>
<evidence type="ECO:0000256" key="5">
    <source>
        <dbReference type="ARBA" id="ARBA00023141"/>
    </source>
</evidence>
<comment type="caution">
    <text evidence="9">The sequence shown here is derived from an EMBL/GenBank/DDBJ whole genome shotgun (WGS) entry which is preliminary data.</text>
</comment>
<feature type="binding site" evidence="7">
    <location>
        <position position="187"/>
    </location>
    <ligand>
        <name>phosphoenolpyruvate</name>
        <dbReference type="ChEBI" id="CHEBI:58702"/>
    </ligand>
</feature>
<feature type="binding site" evidence="7">
    <location>
        <position position="45"/>
    </location>
    <ligand>
        <name>3-phosphoshikimate</name>
        <dbReference type="ChEBI" id="CHEBI:145989"/>
    </ligand>
</feature>
<feature type="binding site" evidence="7">
    <location>
        <position position="402"/>
    </location>
    <ligand>
        <name>phosphoenolpyruvate</name>
        <dbReference type="ChEBI" id="CHEBI:58702"/>
    </ligand>
</feature>
<reference evidence="9 10" key="1">
    <citation type="journal article" date="2009" name="Int. J. Syst. Evol. Microbiol.">
        <title>Paenibacillus contaminans sp. nov., isolated from a contaminated laboratory plate.</title>
        <authorList>
            <person name="Chou J.H."/>
            <person name="Lee J.H."/>
            <person name="Lin M.C."/>
            <person name="Chang P.S."/>
            <person name="Arun A.B."/>
            <person name="Young C.C."/>
            <person name="Chen W.M."/>
        </authorList>
    </citation>
    <scope>NUCLEOTIDE SEQUENCE [LARGE SCALE GENOMIC DNA]</scope>
    <source>
        <strain evidence="9 10">CKOBP-6</strain>
    </source>
</reference>
<evidence type="ECO:0000259" key="8">
    <source>
        <dbReference type="Pfam" id="PF00275"/>
    </source>
</evidence>
<dbReference type="Pfam" id="PF00275">
    <property type="entry name" value="EPSP_synthase"/>
    <property type="match status" value="1"/>
</dbReference>
<evidence type="ECO:0000313" key="9">
    <source>
        <dbReference type="EMBL" id="RAV20536.1"/>
    </source>
</evidence>
<feature type="binding site" evidence="7">
    <location>
        <position position="427"/>
    </location>
    <ligand>
        <name>phosphoenolpyruvate</name>
        <dbReference type="ChEBI" id="CHEBI:58702"/>
    </ligand>
</feature>
<feature type="binding site" evidence="7">
    <location>
        <position position="185"/>
    </location>
    <ligand>
        <name>3-phosphoshikimate</name>
        <dbReference type="ChEBI" id="CHEBI:145989"/>
    </ligand>
</feature>
<name>A0A329MMK7_9BACL</name>
<comment type="pathway">
    <text evidence="1 7">Metabolic intermediate biosynthesis; chorismate biosynthesis; chorismate from D-erythrose 4-phosphate and phosphoenolpyruvate: step 6/7.</text>
</comment>
<feature type="binding site" evidence="7">
    <location>
        <position position="187"/>
    </location>
    <ligand>
        <name>3-phosphoshikimate</name>
        <dbReference type="ChEBI" id="CHEBI:145989"/>
    </ligand>
</feature>
<dbReference type="EMBL" id="QMFB01000008">
    <property type="protein sequence ID" value="RAV20536.1"/>
    <property type="molecule type" value="Genomic_DNA"/>
</dbReference>
<evidence type="ECO:0000256" key="7">
    <source>
        <dbReference type="HAMAP-Rule" id="MF_00210"/>
    </source>
</evidence>
<keyword evidence="7" id="KW-0963">Cytoplasm</keyword>
<dbReference type="PANTHER" id="PTHR21090">
    <property type="entry name" value="AROM/DEHYDROQUINATE SYNTHASE"/>
    <property type="match status" value="1"/>
</dbReference>
<dbReference type="AlphaFoldDB" id="A0A329MMK7"/>
<dbReference type="InterPro" id="IPR013792">
    <property type="entry name" value="RNA3'P_cycl/enolpyr_Trfase_a/b"/>
</dbReference>
<dbReference type="CDD" id="cd01556">
    <property type="entry name" value="EPSP_synthase"/>
    <property type="match status" value="1"/>
</dbReference>
<feature type="binding site" evidence="7">
    <location>
        <position position="361"/>
    </location>
    <ligand>
        <name>phosphoenolpyruvate</name>
        <dbReference type="ChEBI" id="CHEBI:58702"/>
    </ligand>
</feature>
<proteinExistence type="inferred from homology"/>
<dbReference type="InterPro" id="IPR006264">
    <property type="entry name" value="EPSP_synthase"/>
</dbReference>
<feature type="binding site" evidence="7">
    <location>
        <position position="40"/>
    </location>
    <ligand>
        <name>phosphoenolpyruvate</name>
        <dbReference type="ChEBI" id="CHEBI:58702"/>
    </ligand>
</feature>
<dbReference type="Proteomes" id="UP000250369">
    <property type="component" value="Unassembled WGS sequence"/>
</dbReference>
<keyword evidence="5 7" id="KW-0057">Aromatic amino acid biosynthesis</keyword>
<keyword evidence="3 7" id="KW-0028">Amino-acid biosynthesis</keyword>
<feature type="binding site" evidence="7">
    <location>
        <position position="357"/>
    </location>
    <ligand>
        <name>3-phosphoshikimate</name>
        <dbReference type="ChEBI" id="CHEBI:145989"/>
    </ligand>
</feature>
<dbReference type="InterPro" id="IPR023193">
    <property type="entry name" value="EPSP_synthase_CS"/>
</dbReference>
<dbReference type="PIRSF" id="PIRSF000505">
    <property type="entry name" value="EPSPS"/>
    <property type="match status" value="1"/>
</dbReference>
<comment type="caution">
    <text evidence="7">Lacks conserved residue(s) required for the propagation of feature annotation.</text>
</comment>
<dbReference type="GO" id="GO:0003866">
    <property type="term" value="F:3-phosphoshikimate 1-carboxyvinyltransferase activity"/>
    <property type="evidence" value="ECO:0007669"/>
    <property type="project" value="UniProtKB-UniRule"/>
</dbReference>
<evidence type="ECO:0000256" key="3">
    <source>
        <dbReference type="ARBA" id="ARBA00022605"/>
    </source>
</evidence>
<feature type="binding site" evidence="7">
    <location>
        <position position="41"/>
    </location>
    <ligand>
        <name>3-phosphoshikimate</name>
        <dbReference type="ChEBI" id="CHEBI:145989"/>
    </ligand>
</feature>
<keyword evidence="10" id="KW-1185">Reference proteome</keyword>
<sequence length="451" mass="48776">MHEPNFETRSPWSRYGEWQEVSIIPPKRAVDGTITMPGSKSLTNRALIIAALAEGTSRLVGILKSDDSYWCLNSLRQLGIDIEVEGETAIVQGGGGDWPNKYAELYVGAAGTIARFLPSALAAGSGRWKMTGSKRLSERPLAPLLHTLTGMGADIRYENAEGCLPLTMQTKGLDGGSCILPGSLSSQFVSGLLIAAPYAKTPVTVQIEGGIVQRDYVEMTLRMMETFGISASALPDGQTISVPRGRYQGRSLALEPDVSTCCYFWALAAITNGRIRIDGVTVKASQPDIEIVNVLERMGCSIRRGESFVEVSGTDRLRGGFVLNMQKWSDQTLTIAALAPFADAPITLTGAAHIRHHECDRIAAICTELRKLGIRVDEHPDGLTVYPGRPQAALLDTYDDHRMAMALSLIGMKSDGIRIADPGCVSKTCPDFFDRIAELGVGTVFSKRREG</sequence>
<evidence type="ECO:0000256" key="6">
    <source>
        <dbReference type="ARBA" id="ARBA00044633"/>
    </source>
</evidence>
<comment type="function">
    <text evidence="7">Catalyzes the transfer of the enolpyruvyl moiety of phosphoenolpyruvate (PEP) to the 5-hydroxyl of shikimate-3-phosphate (S3P) to produce enolpyruvyl shikimate-3-phosphate and inorganic phosphate.</text>
</comment>
<dbReference type="OrthoDB" id="9809920at2"/>
<gene>
    <name evidence="7 9" type="primary">aroA</name>
    <name evidence="9" type="ORF">DQG23_16235</name>
</gene>
<dbReference type="PROSITE" id="PS00885">
    <property type="entry name" value="EPSP_SYNTHASE_2"/>
    <property type="match status" value="1"/>
</dbReference>
<evidence type="ECO:0000256" key="2">
    <source>
        <dbReference type="ARBA" id="ARBA00009948"/>
    </source>
</evidence>
<feature type="binding site" evidence="7">
    <location>
        <position position="139"/>
    </location>
    <ligand>
        <name>phosphoenolpyruvate</name>
        <dbReference type="ChEBI" id="CHEBI:58702"/>
    </ligand>
</feature>
<dbReference type="InterPro" id="IPR036968">
    <property type="entry name" value="Enolpyruvate_Tfrase_sf"/>
</dbReference>
<feature type="domain" description="Enolpyruvate transferase" evidence="8">
    <location>
        <begin position="27"/>
        <end position="435"/>
    </location>
</feature>